<dbReference type="AlphaFoldDB" id="A0A7D5HXB3"/>
<reference evidence="1 2" key="1">
    <citation type="submission" date="2020-06" db="EMBL/GenBank/DDBJ databases">
        <title>Mannheimia pernigra sp. nov. isolated from bovine respiratory tract.</title>
        <authorList>
            <person name="Kuhnert P."/>
            <person name="Akarsu-Egger H."/>
        </authorList>
    </citation>
    <scope>NUCLEOTIDE SEQUENCE [LARGE SCALE GENOMIC DNA]</scope>
    <source>
        <strain evidence="1 2">BNO311</strain>
    </source>
</reference>
<sequence length="85" mass="9755">MFGYKTKKQLIAEGYTHYGSLWGVPCYIGDVESEAPVIATANFIPQWFLDVADWIMFTMHDLANMNNPDAEPLMFKILLKKPIEE</sequence>
<dbReference type="EMBL" id="CP055306">
    <property type="protein sequence ID" value="QLB40810.1"/>
    <property type="molecule type" value="Genomic_DNA"/>
</dbReference>
<name>A0A7D5HXB3_9PAST</name>
<organism evidence="1 2">
    <name type="scientific">Mannheimia pernigra</name>
    <dbReference type="NCBI Taxonomy" id="111844"/>
    <lineage>
        <taxon>Bacteria</taxon>
        <taxon>Pseudomonadati</taxon>
        <taxon>Pseudomonadota</taxon>
        <taxon>Gammaproteobacteria</taxon>
        <taxon>Pasteurellales</taxon>
        <taxon>Pasteurellaceae</taxon>
        <taxon>Mannheimia</taxon>
    </lineage>
</organism>
<dbReference type="RefSeq" id="WP_176810059.1">
    <property type="nucleotide sequence ID" value="NZ_CP055306.1"/>
</dbReference>
<gene>
    <name evidence="1" type="ORF">HV559_07960</name>
</gene>
<accession>A0A7D5HXB3</accession>
<dbReference type="Proteomes" id="UP000509660">
    <property type="component" value="Chromosome"/>
</dbReference>
<evidence type="ECO:0000313" key="1">
    <source>
        <dbReference type="EMBL" id="QLB40810.1"/>
    </source>
</evidence>
<proteinExistence type="predicted"/>
<protein>
    <submittedName>
        <fullName evidence="1">Uncharacterized protein</fullName>
    </submittedName>
</protein>
<keyword evidence="2" id="KW-1185">Reference proteome</keyword>
<evidence type="ECO:0000313" key="2">
    <source>
        <dbReference type="Proteomes" id="UP000509660"/>
    </source>
</evidence>